<keyword evidence="2" id="KW-1185">Reference proteome</keyword>
<organism evidence="1 2">
    <name type="scientific">Paenibacillus solanacearum</name>
    <dbReference type="NCBI Taxonomy" id="2048548"/>
    <lineage>
        <taxon>Bacteria</taxon>
        <taxon>Bacillati</taxon>
        <taxon>Bacillota</taxon>
        <taxon>Bacilli</taxon>
        <taxon>Bacillales</taxon>
        <taxon>Paenibacillaceae</taxon>
        <taxon>Paenibacillus</taxon>
    </lineage>
</organism>
<dbReference type="RefSeq" id="WP_218092608.1">
    <property type="nucleotide sequence ID" value="NZ_CAJVAS010000011.1"/>
</dbReference>
<name>A0A916NXF9_9BACL</name>
<comment type="caution">
    <text evidence="1">The sequence shown here is derived from an EMBL/GenBank/DDBJ whole genome shotgun (WGS) entry which is preliminary data.</text>
</comment>
<dbReference type="PANTHER" id="PTHR35276">
    <property type="entry name" value="S-ADENOSYL-L-METHIONINE-DEPENDENT METHYLTRANSFERASES SUPERFAMILY PROTEIN"/>
    <property type="match status" value="1"/>
</dbReference>
<evidence type="ECO:0008006" key="3">
    <source>
        <dbReference type="Google" id="ProtNLM"/>
    </source>
</evidence>
<proteinExistence type="predicted"/>
<gene>
    <name evidence="1" type="ORF">PAESOLCIP111_02837</name>
</gene>
<dbReference type="Proteomes" id="UP000693672">
    <property type="component" value="Unassembled WGS sequence"/>
</dbReference>
<dbReference type="EMBL" id="CAJVAS010000011">
    <property type="protein sequence ID" value="CAG7626663.1"/>
    <property type="molecule type" value="Genomic_DNA"/>
</dbReference>
<reference evidence="1" key="1">
    <citation type="submission" date="2021-06" db="EMBL/GenBank/DDBJ databases">
        <authorList>
            <person name="Criscuolo A."/>
        </authorList>
    </citation>
    <scope>NUCLEOTIDE SEQUENCE</scope>
    <source>
        <strain evidence="1">CIP111600</strain>
    </source>
</reference>
<protein>
    <recommendedName>
        <fullName evidence="3">Methyltransferase domain-containing protein</fullName>
    </recommendedName>
</protein>
<evidence type="ECO:0000313" key="1">
    <source>
        <dbReference type="EMBL" id="CAG7626663.1"/>
    </source>
</evidence>
<accession>A0A916NXF9</accession>
<dbReference type="InterPro" id="IPR010719">
    <property type="entry name" value="MnmM_MeTrfase"/>
</dbReference>
<dbReference type="AlphaFoldDB" id="A0A916NXF9"/>
<sequence length="192" mass="20636">MGFVSILSFTHQLVKERVQPGDPAVDATAGNGVDTLFLAKLVGENGTVHAVDIQEQALRNTAARLDAALPAAHRTVLHHRSHAELADIVPADQWGQVAAVMFNLGYLPGDDHATVTLTESTLTALAAAAEAIRPGGIITIVLYTGHPGGREEADAVEAWAAALPQNRYQVLQYRFFNQKNSPPYLLAIEKRL</sequence>
<evidence type="ECO:0000313" key="2">
    <source>
        <dbReference type="Proteomes" id="UP000693672"/>
    </source>
</evidence>
<dbReference type="PANTHER" id="PTHR35276:SF1">
    <property type="entry name" value="TRNA (MNM(5)S(2)U34)-METHYLTRANSFERASE, CHLOROPLASTIC"/>
    <property type="match status" value="1"/>
</dbReference>
<dbReference type="Pfam" id="PF06962">
    <property type="entry name" value="rRNA_methylase"/>
    <property type="match status" value="1"/>
</dbReference>